<dbReference type="EMBL" id="AVPS01000009">
    <property type="protein sequence ID" value="KGM51067.1"/>
    <property type="molecule type" value="Genomic_DNA"/>
</dbReference>
<reference evidence="2 3" key="1">
    <citation type="submission" date="2013-08" db="EMBL/GenBank/DDBJ databases">
        <title>Genome sequencing of Lysobacter.</title>
        <authorList>
            <person name="Zhang S."/>
            <person name="Wang G."/>
        </authorList>
    </citation>
    <scope>NUCLEOTIDE SEQUENCE [LARGE SCALE GENOMIC DNA]</scope>
    <source>
        <strain evidence="2 3">Ko07</strain>
    </source>
</reference>
<dbReference type="STRING" id="1122185.N792_13460"/>
<dbReference type="Gene3D" id="3.40.930.10">
    <property type="entry name" value="Mannitol-specific EII, Chain A"/>
    <property type="match status" value="1"/>
</dbReference>
<dbReference type="SUPFAM" id="SSF55804">
    <property type="entry name" value="Phoshotransferase/anion transport protein"/>
    <property type="match status" value="1"/>
</dbReference>
<sequence>MPLNDLLSVGRIAIVSDVGDRAAVIDLAARLLATPSFADHGEAALDQVDGLHGHDVIRDSLQSRERLASTAIGHGVAIPHGRVDFIDDSRGAFLRLSEPVDFGAADGLPVDLVLAMVVPEHSTQKHLQQLAELAEYFSDDGFRTRLREAGDMAELNHCLLGIPAGTDVA</sequence>
<protein>
    <recommendedName>
        <fullName evidence="1">PTS EIIA type-2 domain-containing protein</fullName>
    </recommendedName>
</protein>
<dbReference type="CDD" id="cd00211">
    <property type="entry name" value="PTS_IIA_fru"/>
    <property type="match status" value="1"/>
</dbReference>
<dbReference type="InterPro" id="IPR002178">
    <property type="entry name" value="PTS_EIIA_type-2_dom"/>
</dbReference>
<gene>
    <name evidence="2" type="ORF">N792_13460</name>
</gene>
<evidence type="ECO:0000313" key="2">
    <source>
        <dbReference type="EMBL" id="KGM51067.1"/>
    </source>
</evidence>
<proteinExistence type="predicted"/>
<dbReference type="Proteomes" id="UP000030017">
    <property type="component" value="Unassembled WGS sequence"/>
</dbReference>
<dbReference type="OrthoDB" id="95460at2"/>
<dbReference type="PANTHER" id="PTHR47738:SF1">
    <property type="entry name" value="NITROGEN REGULATORY PROTEIN"/>
    <property type="match status" value="1"/>
</dbReference>
<keyword evidence="3" id="KW-1185">Reference proteome</keyword>
<dbReference type="InterPro" id="IPR016152">
    <property type="entry name" value="PTrfase/Anion_transptr"/>
</dbReference>
<dbReference type="RefSeq" id="WP_036195487.1">
    <property type="nucleotide sequence ID" value="NZ_AVPS01000009.1"/>
</dbReference>
<evidence type="ECO:0000313" key="3">
    <source>
        <dbReference type="Proteomes" id="UP000030017"/>
    </source>
</evidence>
<dbReference type="PANTHER" id="PTHR47738">
    <property type="entry name" value="PTS SYSTEM FRUCTOSE-LIKE EIIA COMPONENT-RELATED"/>
    <property type="match status" value="1"/>
</dbReference>
<dbReference type="InterPro" id="IPR051541">
    <property type="entry name" value="PTS_SugarTrans_NitroReg"/>
</dbReference>
<dbReference type="Pfam" id="PF00359">
    <property type="entry name" value="PTS_EIIA_2"/>
    <property type="match status" value="1"/>
</dbReference>
<evidence type="ECO:0000259" key="1">
    <source>
        <dbReference type="PROSITE" id="PS51094"/>
    </source>
</evidence>
<feature type="domain" description="PTS EIIA type-2" evidence="1">
    <location>
        <begin position="5"/>
        <end position="162"/>
    </location>
</feature>
<dbReference type="PROSITE" id="PS51094">
    <property type="entry name" value="PTS_EIIA_TYPE_2"/>
    <property type="match status" value="1"/>
</dbReference>
<dbReference type="eggNOG" id="COG1762">
    <property type="taxonomic scope" value="Bacteria"/>
</dbReference>
<organism evidence="2 3">
    <name type="scientific">Lysobacter concretionis Ko07 = DSM 16239</name>
    <dbReference type="NCBI Taxonomy" id="1122185"/>
    <lineage>
        <taxon>Bacteria</taxon>
        <taxon>Pseudomonadati</taxon>
        <taxon>Pseudomonadota</taxon>
        <taxon>Gammaproteobacteria</taxon>
        <taxon>Lysobacterales</taxon>
        <taxon>Lysobacteraceae</taxon>
        <taxon>Novilysobacter</taxon>
    </lineage>
</organism>
<dbReference type="AlphaFoldDB" id="A0A0A0EPE6"/>
<comment type="caution">
    <text evidence="2">The sequence shown here is derived from an EMBL/GenBank/DDBJ whole genome shotgun (WGS) entry which is preliminary data.</text>
</comment>
<accession>A0A0A0EPE6</accession>
<dbReference type="PROSITE" id="PS00372">
    <property type="entry name" value="PTS_EIIA_TYPE_2_HIS"/>
    <property type="match status" value="1"/>
</dbReference>
<dbReference type="GO" id="GO:0030295">
    <property type="term" value="F:protein kinase activator activity"/>
    <property type="evidence" value="ECO:0007669"/>
    <property type="project" value="TreeGrafter"/>
</dbReference>
<name>A0A0A0EPE6_9GAMM</name>